<dbReference type="SUPFAM" id="SSF55874">
    <property type="entry name" value="ATPase domain of HSP90 chaperone/DNA topoisomerase II/histidine kinase"/>
    <property type="match status" value="1"/>
</dbReference>
<dbReference type="EC" id="2.7.13.3" evidence="2"/>
<evidence type="ECO:0000256" key="5">
    <source>
        <dbReference type="ARBA" id="ARBA00022777"/>
    </source>
</evidence>
<keyword evidence="6" id="KW-0902">Two-component regulatory system</keyword>
<dbReference type="InterPro" id="IPR005467">
    <property type="entry name" value="His_kinase_dom"/>
</dbReference>
<dbReference type="PANTHER" id="PTHR44936:SF9">
    <property type="entry name" value="SENSOR PROTEIN CREC"/>
    <property type="match status" value="1"/>
</dbReference>
<organism evidence="10 11">
    <name type="scientific">Planosporangium mesophilum</name>
    <dbReference type="NCBI Taxonomy" id="689768"/>
    <lineage>
        <taxon>Bacteria</taxon>
        <taxon>Bacillati</taxon>
        <taxon>Actinomycetota</taxon>
        <taxon>Actinomycetes</taxon>
        <taxon>Micromonosporales</taxon>
        <taxon>Micromonosporaceae</taxon>
        <taxon>Planosporangium</taxon>
    </lineage>
</organism>
<dbReference type="SMART" id="SM00387">
    <property type="entry name" value="HATPase_c"/>
    <property type="match status" value="1"/>
</dbReference>
<feature type="region of interest" description="Disordered" evidence="7">
    <location>
        <begin position="769"/>
        <end position="871"/>
    </location>
</feature>
<evidence type="ECO:0000256" key="7">
    <source>
        <dbReference type="SAM" id="MobiDB-lite"/>
    </source>
</evidence>
<dbReference type="Pfam" id="PF02518">
    <property type="entry name" value="HATPase_c"/>
    <property type="match status" value="1"/>
</dbReference>
<protein>
    <recommendedName>
        <fullName evidence="2">histidine kinase</fullName>
        <ecNumber evidence="2">2.7.13.3</ecNumber>
    </recommendedName>
</protein>
<evidence type="ECO:0000313" key="10">
    <source>
        <dbReference type="EMBL" id="GII22925.1"/>
    </source>
</evidence>
<dbReference type="Proteomes" id="UP000599074">
    <property type="component" value="Unassembled WGS sequence"/>
</dbReference>
<dbReference type="AlphaFoldDB" id="A0A8J3X022"/>
<dbReference type="Gene3D" id="3.30.565.10">
    <property type="entry name" value="Histidine kinase-like ATPase, C-terminal domain"/>
    <property type="match status" value="1"/>
</dbReference>
<dbReference type="PANTHER" id="PTHR44936">
    <property type="entry name" value="SENSOR PROTEIN CREC"/>
    <property type="match status" value="1"/>
</dbReference>
<keyword evidence="8" id="KW-1133">Transmembrane helix</keyword>
<reference evidence="10" key="1">
    <citation type="submission" date="2021-01" db="EMBL/GenBank/DDBJ databases">
        <title>Whole genome shotgun sequence of Planosporangium mesophilum NBRC 109066.</title>
        <authorList>
            <person name="Komaki H."/>
            <person name="Tamura T."/>
        </authorList>
    </citation>
    <scope>NUCLEOTIDE SEQUENCE</scope>
    <source>
        <strain evidence="10">NBRC 109066</strain>
    </source>
</reference>
<feature type="domain" description="Histidine kinase" evidence="9">
    <location>
        <begin position="558"/>
        <end position="663"/>
    </location>
</feature>
<name>A0A8J3X022_9ACTN</name>
<keyword evidence="4" id="KW-0808">Transferase</keyword>
<evidence type="ECO:0000313" key="11">
    <source>
        <dbReference type="Proteomes" id="UP000599074"/>
    </source>
</evidence>
<dbReference type="Pfam" id="PF08376">
    <property type="entry name" value="NIT"/>
    <property type="match status" value="1"/>
</dbReference>
<dbReference type="InterPro" id="IPR003594">
    <property type="entry name" value="HATPase_dom"/>
</dbReference>
<keyword evidence="8" id="KW-0472">Membrane</keyword>
<evidence type="ECO:0000256" key="8">
    <source>
        <dbReference type="SAM" id="Phobius"/>
    </source>
</evidence>
<evidence type="ECO:0000256" key="4">
    <source>
        <dbReference type="ARBA" id="ARBA00022679"/>
    </source>
</evidence>
<feature type="compositionally biased region" description="Polar residues" evidence="7">
    <location>
        <begin position="862"/>
        <end position="871"/>
    </location>
</feature>
<dbReference type="EMBL" id="BOON01000022">
    <property type="protein sequence ID" value="GII22925.1"/>
    <property type="molecule type" value="Genomic_DNA"/>
</dbReference>
<dbReference type="GO" id="GO:0004673">
    <property type="term" value="F:protein histidine kinase activity"/>
    <property type="evidence" value="ECO:0007669"/>
    <property type="project" value="UniProtKB-EC"/>
</dbReference>
<feature type="transmembrane region" description="Helical" evidence="8">
    <location>
        <begin position="47"/>
        <end position="64"/>
    </location>
</feature>
<feature type="region of interest" description="Disordered" evidence="7">
    <location>
        <begin position="1"/>
        <end position="38"/>
    </location>
</feature>
<evidence type="ECO:0000256" key="6">
    <source>
        <dbReference type="ARBA" id="ARBA00023012"/>
    </source>
</evidence>
<evidence type="ECO:0000256" key="1">
    <source>
        <dbReference type="ARBA" id="ARBA00000085"/>
    </source>
</evidence>
<keyword evidence="3" id="KW-0597">Phosphoprotein</keyword>
<evidence type="ECO:0000256" key="2">
    <source>
        <dbReference type="ARBA" id="ARBA00012438"/>
    </source>
</evidence>
<comment type="catalytic activity">
    <reaction evidence="1">
        <text>ATP + protein L-histidine = ADP + protein N-phospho-L-histidine.</text>
        <dbReference type="EC" id="2.7.13.3"/>
    </reaction>
</comment>
<feature type="compositionally biased region" description="Low complexity" evidence="7">
    <location>
        <begin position="826"/>
        <end position="837"/>
    </location>
</feature>
<sequence>MAIATTPQPRPPAGQVRSLAADPTIAGHRRGGRTGGPPRLWSVRTQLLAPILVAMLGLGILGTVQTSAAVDSARDAARAQVVASTATATVRLTHEMERELAETIALRQRGGRAGEQLVTAQRTRTDQALGRYRAARVAAADTVPALEGRLNAADVQLDKLDAARSQSNAGTLLGGQSDQTFRDIASALLAVADALPLQIRDPGLASAARGIAALAAVEHFHALERDLLRVVFSRGTLPGADLLTLARLESARQEREAEFERVADAAARERYDTTVTGPDVERAAQRRAAVLGSEPGAVRADTDSWYVAQSGTIRKVNQVGLSLSDELDRRASDISTSATSRAWLTALGTIGLGLGALAAAAILAVRTSRRLRRLRAAALTVARTELPDTIAKVMAGASVEQTVGGDSQAAAITRRIAASEDEVGQVADAFSSVHHTAMRLASDQAELHVDVARMAEVFARRIRTLITRQLRLLDEFEREETDPAALSRFFALDHIAARLRRNGENLLVLAGGEPGRPATGAFPLAAVVTAAASEIEDFERVEAQSMDAAVAGPVVGDLVHLLAELLENAARYSPPDAPVRVDARHTVDGVVIRVHDSGIGLSEARLAEVNGRLAERSARLSSAAAGTMGLYVVAHLAARHGIKVRLHATASGTVAYVLLPLSVLAPVKSVRGATAESAPAEPVLEGPGARLARITAAAVTTWFRDQQDADVVAVPADAGMPRVGTGDAPAPALPALPALPAPTLPAPTLPAPTLPAPTLPAQAAPLVTASAAAPTAGPPSVDPGWHTGPPGVVPPQEDTVDTTPPRETPGALPRRRPGAQFSGDVPPARTAPARSPSVDPEVVRTRLSALAEGVSAAHRHTNQSPTAAKDR</sequence>
<gene>
    <name evidence="10" type="ORF">Pme01_25220</name>
</gene>
<evidence type="ECO:0000256" key="3">
    <source>
        <dbReference type="ARBA" id="ARBA00022553"/>
    </source>
</evidence>
<accession>A0A8J3X022</accession>
<dbReference type="GO" id="GO:0000160">
    <property type="term" value="P:phosphorelay signal transduction system"/>
    <property type="evidence" value="ECO:0007669"/>
    <property type="project" value="UniProtKB-KW"/>
</dbReference>
<keyword evidence="11" id="KW-1185">Reference proteome</keyword>
<evidence type="ECO:0000259" key="9">
    <source>
        <dbReference type="PROSITE" id="PS50109"/>
    </source>
</evidence>
<dbReference type="InterPro" id="IPR036890">
    <property type="entry name" value="HATPase_C_sf"/>
</dbReference>
<feature type="transmembrane region" description="Helical" evidence="8">
    <location>
        <begin position="342"/>
        <end position="365"/>
    </location>
</feature>
<dbReference type="PROSITE" id="PS50109">
    <property type="entry name" value="HIS_KIN"/>
    <property type="match status" value="1"/>
</dbReference>
<dbReference type="InterPro" id="IPR050980">
    <property type="entry name" value="2C_sensor_his_kinase"/>
</dbReference>
<comment type="caution">
    <text evidence="10">The sequence shown here is derived from an EMBL/GenBank/DDBJ whole genome shotgun (WGS) entry which is preliminary data.</text>
</comment>
<proteinExistence type="predicted"/>
<keyword evidence="5" id="KW-0418">Kinase</keyword>
<dbReference type="InterPro" id="IPR013587">
    <property type="entry name" value="Nitrate/nitrite_sensing"/>
</dbReference>
<keyword evidence="8" id="KW-0812">Transmembrane</keyword>
<dbReference type="RefSeq" id="WP_168115535.1">
    <property type="nucleotide sequence ID" value="NZ_BOON01000022.1"/>
</dbReference>